<organism evidence="2 3">
    <name type="scientific">Demequina lutea</name>
    <dbReference type="NCBI Taxonomy" id="431489"/>
    <lineage>
        <taxon>Bacteria</taxon>
        <taxon>Bacillati</taxon>
        <taxon>Actinomycetota</taxon>
        <taxon>Actinomycetes</taxon>
        <taxon>Micrococcales</taxon>
        <taxon>Demequinaceae</taxon>
        <taxon>Demequina</taxon>
    </lineage>
</organism>
<dbReference type="EMBL" id="JACBZO010000001">
    <property type="protein sequence ID" value="NYI40052.1"/>
    <property type="molecule type" value="Genomic_DNA"/>
</dbReference>
<gene>
    <name evidence="2" type="ORF">BKA03_000171</name>
</gene>
<evidence type="ECO:0000313" key="3">
    <source>
        <dbReference type="Proteomes" id="UP000547973"/>
    </source>
</evidence>
<dbReference type="AlphaFoldDB" id="A0A7Z0CIS8"/>
<proteinExistence type="predicted"/>
<accession>A0A7Z0CIS8</accession>
<protein>
    <recommendedName>
        <fullName evidence="4">DUF4412 domain-containing protein</fullName>
    </recommendedName>
</protein>
<dbReference type="RefSeq" id="WP_062075405.1">
    <property type="nucleotide sequence ID" value="NZ_BBRC01000008.1"/>
</dbReference>
<dbReference type="Proteomes" id="UP000547973">
    <property type="component" value="Unassembled WGS sequence"/>
</dbReference>
<keyword evidence="3" id="KW-1185">Reference proteome</keyword>
<evidence type="ECO:0000256" key="1">
    <source>
        <dbReference type="SAM" id="MobiDB-lite"/>
    </source>
</evidence>
<reference evidence="2 3" key="1">
    <citation type="submission" date="2020-07" db="EMBL/GenBank/DDBJ databases">
        <title>Sequencing the genomes of 1000 actinobacteria strains.</title>
        <authorList>
            <person name="Klenk H.-P."/>
        </authorList>
    </citation>
    <scope>NUCLEOTIDE SEQUENCE [LARGE SCALE GENOMIC DNA]</scope>
    <source>
        <strain evidence="2 3">DSM 19970</strain>
    </source>
</reference>
<evidence type="ECO:0000313" key="2">
    <source>
        <dbReference type="EMBL" id="NYI40052.1"/>
    </source>
</evidence>
<sequence>MNSSSPPFSAEQIRMGTPDGHTLDIVTTREGEVVDRRRTIYFDPDETSVSMRLAPLSDAGVLDAEAMEARTTWADLRDHAVYPEETTTVTEETIDTPLGSLACTRYDVASGETTLAYWFAATHPGMPVRSATLSDGVEVEVTTVVAISRTVAEGKS</sequence>
<evidence type="ECO:0008006" key="4">
    <source>
        <dbReference type="Google" id="ProtNLM"/>
    </source>
</evidence>
<dbReference type="OrthoDB" id="4861283at2"/>
<comment type="caution">
    <text evidence="2">The sequence shown here is derived from an EMBL/GenBank/DDBJ whole genome shotgun (WGS) entry which is preliminary data.</text>
</comment>
<feature type="region of interest" description="Disordered" evidence="1">
    <location>
        <begin position="1"/>
        <end position="21"/>
    </location>
</feature>
<name>A0A7Z0CIS8_9MICO</name>